<dbReference type="EMBL" id="UYJE01002234">
    <property type="protein sequence ID" value="VDI08774.1"/>
    <property type="molecule type" value="Genomic_DNA"/>
</dbReference>
<organism evidence="3 4">
    <name type="scientific">Mytilus galloprovincialis</name>
    <name type="common">Mediterranean mussel</name>
    <dbReference type="NCBI Taxonomy" id="29158"/>
    <lineage>
        <taxon>Eukaryota</taxon>
        <taxon>Metazoa</taxon>
        <taxon>Spiralia</taxon>
        <taxon>Lophotrochozoa</taxon>
        <taxon>Mollusca</taxon>
        <taxon>Bivalvia</taxon>
        <taxon>Autobranchia</taxon>
        <taxon>Pteriomorphia</taxon>
        <taxon>Mytilida</taxon>
        <taxon>Mytiloidea</taxon>
        <taxon>Mytilidae</taxon>
        <taxon>Mytilinae</taxon>
        <taxon>Mytilus</taxon>
    </lineage>
</organism>
<keyword evidence="2" id="KW-0812">Transmembrane</keyword>
<reference evidence="3" key="1">
    <citation type="submission" date="2018-11" db="EMBL/GenBank/DDBJ databases">
        <authorList>
            <person name="Alioto T."/>
            <person name="Alioto T."/>
        </authorList>
    </citation>
    <scope>NUCLEOTIDE SEQUENCE</scope>
</reference>
<keyword evidence="4" id="KW-1185">Reference proteome</keyword>
<sequence>MACKEVPDNDSIQQPDMAKRKEKIKIKQTTKLGKTTAPGQITPRPTTSSQTPTVDAKTTTINHVLDKSEPLNHVNYNVADTMKTAMTAFWVGCGHVFVMFAVVSTLKLVLQMKKKNPYLPIQRPMDTTTTTADSSIYFISILAFKS</sequence>
<feature type="compositionally biased region" description="Low complexity" evidence="1">
    <location>
        <begin position="42"/>
        <end position="53"/>
    </location>
</feature>
<proteinExistence type="predicted"/>
<feature type="compositionally biased region" description="Polar residues" evidence="1">
    <location>
        <begin position="29"/>
        <end position="39"/>
    </location>
</feature>
<keyword evidence="2" id="KW-0472">Membrane</keyword>
<gene>
    <name evidence="3" type="ORF">MGAL_10B074974</name>
</gene>
<feature type="region of interest" description="Disordered" evidence="1">
    <location>
        <begin position="1"/>
        <end position="55"/>
    </location>
</feature>
<dbReference type="Proteomes" id="UP000596742">
    <property type="component" value="Unassembled WGS sequence"/>
</dbReference>
<keyword evidence="2" id="KW-1133">Transmembrane helix</keyword>
<evidence type="ECO:0000313" key="3">
    <source>
        <dbReference type="EMBL" id="VDI08774.1"/>
    </source>
</evidence>
<evidence type="ECO:0000256" key="1">
    <source>
        <dbReference type="SAM" id="MobiDB-lite"/>
    </source>
</evidence>
<protein>
    <submittedName>
        <fullName evidence="3">Uncharacterized protein</fullName>
    </submittedName>
</protein>
<evidence type="ECO:0000313" key="4">
    <source>
        <dbReference type="Proteomes" id="UP000596742"/>
    </source>
</evidence>
<feature type="transmembrane region" description="Helical" evidence="2">
    <location>
        <begin position="88"/>
        <end position="110"/>
    </location>
</feature>
<dbReference type="AlphaFoldDB" id="A0A8B6CQD3"/>
<name>A0A8B6CQD3_MYTGA</name>
<accession>A0A8B6CQD3</accession>
<evidence type="ECO:0000256" key="2">
    <source>
        <dbReference type="SAM" id="Phobius"/>
    </source>
</evidence>
<comment type="caution">
    <text evidence="3">The sequence shown here is derived from an EMBL/GenBank/DDBJ whole genome shotgun (WGS) entry which is preliminary data.</text>
</comment>